<feature type="compositionally biased region" description="Basic and acidic residues" evidence="2">
    <location>
        <begin position="134"/>
        <end position="147"/>
    </location>
</feature>
<accession>A0A9D5DKZ8</accession>
<evidence type="ECO:0000313" key="3">
    <source>
        <dbReference type="EMBL" id="KAJ1612720.1"/>
    </source>
</evidence>
<feature type="region of interest" description="Disordered" evidence="2">
    <location>
        <begin position="134"/>
        <end position="156"/>
    </location>
</feature>
<evidence type="ECO:0000256" key="1">
    <source>
        <dbReference type="SAM" id="Coils"/>
    </source>
</evidence>
<protein>
    <submittedName>
        <fullName evidence="3">Uncharacterized protein</fullName>
    </submittedName>
</protein>
<gene>
    <name evidence="3" type="ORF">OJ253_451</name>
</gene>
<dbReference type="EMBL" id="JAPCXC010000005">
    <property type="protein sequence ID" value="KAJ1612720.1"/>
    <property type="molecule type" value="Genomic_DNA"/>
</dbReference>
<dbReference type="Proteomes" id="UP001067231">
    <property type="component" value="Unassembled WGS sequence"/>
</dbReference>
<reference evidence="3" key="1">
    <citation type="submission" date="2022-10" db="EMBL/GenBank/DDBJ databases">
        <title>Adaptive evolution leads to modifications in subtelomeric GC content in a zoonotic Cryptosporidium species.</title>
        <authorList>
            <person name="Li J."/>
            <person name="Feng Y."/>
            <person name="Xiao L."/>
        </authorList>
    </citation>
    <scope>NUCLEOTIDE SEQUENCE</scope>
    <source>
        <strain evidence="3">33844</strain>
    </source>
</reference>
<dbReference type="OrthoDB" id="343474at2759"/>
<name>A0A9D5DKZ8_9CRYT</name>
<feature type="region of interest" description="Disordered" evidence="2">
    <location>
        <begin position="563"/>
        <end position="605"/>
    </location>
</feature>
<sequence length="696" mass="79036">MLDGKGKRQIYSKLHETGIKYSQAKNVVYEDENSNGLNRFEFPRNTLLRSKGLPEKLEKHLNNEKERELESLYEENRQLLVEISKLRKTNQLLVKDVNKKNEIIDSLDSSLVEVEEKLESAKKKNWSMYNEILSREKDQQEKSKREQGMNTSNTDEEAYSIRASKIGTFNTVDIVKTKYNRESSDIRPKSTSISTSTDNTKWLQDIILESLSEKHVEKKAYDDLKYEVEKLQKEIYSMQTDLLRSNSNDEIIQEPIVDDVNGKLSVFHSTNSSNNNSSIIGTSVSGFNTINNVVHSTSLAQELNDVNCSIQSSSTGSLQENEELSEGFDQDNQESIPPRSVHILMGKTFSSENNIDRKINKYKNVLRYGNENSNVNSKEHINGYYNHPPQGPFLTSIYHNYQQPCIQPSTNTGHYYYSLSNAGSINPYTNYYERLHPRNYPPYYTSTNALPSISAYNSINSKLFNSQDSVCNSQGPFFMGNVINQPPMTNSIIYPNTNFSYTDRRHPHYPPHSRTNNIPGSIFNPFPTSNSTTGSTPFPTQTFDQQKNQNMPFPPFKIKITQKFRRNRNNSVPPRPKDSPEQVATSEIMSGQTQAEESNTTDKDLPQGYIRFKTSIASPLSQDDFFSPVSINVNQVCPCEKAINSCTSISKAPTEQSGTESNKMRSVSNALPLPISLISKNNQFLGTSGLLKFSKY</sequence>
<feature type="coiled-coil region" evidence="1">
    <location>
        <begin position="214"/>
        <end position="241"/>
    </location>
</feature>
<evidence type="ECO:0000256" key="2">
    <source>
        <dbReference type="SAM" id="MobiDB-lite"/>
    </source>
</evidence>
<feature type="coiled-coil region" evidence="1">
    <location>
        <begin position="62"/>
        <end position="131"/>
    </location>
</feature>
<feature type="compositionally biased region" description="Polar residues" evidence="2">
    <location>
        <begin position="582"/>
        <end position="598"/>
    </location>
</feature>
<keyword evidence="1" id="KW-0175">Coiled coil</keyword>
<proteinExistence type="predicted"/>
<comment type="caution">
    <text evidence="3">The sequence shown here is derived from an EMBL/GenBank/DDBJ whole genome shotgun (WGS) entry which is preliminary data.</text>
</comment>
<organism evidence="3">
    <name type="scientific">Cryptosporidium canis</name>
    <dbReference type="NCBI Taxonomy" id="195482"/>
    <lineage>
        <taxon>Eukaryota</taxon>
        <taxon>Sar</taxon>
        <taxon>Alveolata</taxon>
        <taxon>Apicomplexa</taxon>
        <taxon>Conoidasida</taxon>
        <taxon>Coccidia</taxon>
        <taxon>Eucoccidiorida</taxon>
        <taxon>Eimeriorina</taxon>
        <taxon>Cryptosporidiidae</taxon>
        <taxon>Cryptosporidium</taxon>
    </lineage>
</organism>
<dbReference type="AlphaFoldDB" id="A0A9D5DKZ8"/>